<comment type="caution">
    <text evidence="1">The sequence shown here is derived from an EMBL/GenBank/DDBJ whole genome shotgun (WGS) entry which is preliminary data.</text>
</comment>
<name>A0A4Y2F097_ARAVE</name>
<organism evidence="1 2">
    <name type="scientific">Araneus ventricosus</name>
    <name type="common">Orbweaver spider</name>
    <name type="synonym">Epeira ventricosa</name>
    <dbReference type="NCBI Taxonomy" id="182803"/>
    <lineage>
        <taxon>Eukaryota</taxon>
        <taxon>Metazoa</taxon>
        <taxon>Ecdysozoa</taxon>
        <taxon>Arthropoda</taxon>
        <taxon>Chelicerata</taxon>
        <taxon>Arachnida</taxon>
        <taxon>Araneae</taxon>
        <taxon>Araneomorphae</taxon>
        <taxon>Entelegynae</taxon>
        <taxon>Araneoidea</taxon>
        <taxon>Araneidae</taxon>
        <taxon>Araneus</taxon>
    </lineage>
</organism>
<evidence type="ECO:0000313" key="1">
    <source>
        <dbReference type="EMBL" id="GBM33525.1"/>
    </source>
</evidence>
<protein>
    <submittedName>
        <fullName evidence="1">Uncharacterized protein</fullName>
    </submittedName>
</protein>
<keyword evidence="2" id="KW-1185">Reference proteome</keyword>
<sequence>MTSRLQKKLDSIQRLFLPYITGAYRTTPTAALQWSPVFNPSTFKSNKRQLMPELLEQGLHPTFSPLYSSQQITRAKAVEFIFTPRPNFLLHNQISLAENHIDSGAKSIYIPMDLKQTKALVAHIVFSKTME</sequence>
<dbReference type="AlphaFoldDB" id="A0A4Y2F097"/>
<evidence type="ECO:0000313" key="2">
    <source>
        <dbReference type="Proteomes" id="UP000499080"/>
    </source>
</evidence>
<gene>
    <name evidence="1" type="ORF">AVEN_273018_1</name>
</gene>
<proteinExistence type="predicted"/>
<reference evidence="1 2" key="1">
    <citation type="journal article" date="2019" name="Sci. Rep.">
        <title>Orb-weaving spider Araneus ventricosus genome elucidates the spidroin gene catalogue.</title>
        <authorList>
            <person name="Kono N."/>
            <person name="Nakamura H."/>
            <person name="Ohtoshi R."/>
            <person name="Moran D.A.P."/>
            <person name="Shinohara A."/>
            <person name="Yoshida Y."/>
            <person name="Fujiwara M."/>
            <person name="Mori M."/>
            <person name="Tomita M."/>
            <person name="Arakawa K."/>
        </authorList>
    </citation>
    <scope>NUCLEOTIDE SEQUENCE [LARGE SCALE GENOMIC DNA]</scope>
</reference>
<dbReference type="EMBL" id="BGPR01000735">
    <property type="protein sequence ID" value="GBM33525.1"/>
    <property type="molecule type" value="Genomic_DNA"/>
</dbReference>
<dbReference type="Proteomes" id="UP000499080">
    <property type="component" value="Unassembled WGS sequence"/>
</dbReference>
<accession>A0A4Y2F097</accession>
<dbReference type="OrthoDB" id="411871at2759"/>